<dbReference type="GO" id="GO:1990904">
    <property type="term" value="C:ribonucleoprotein complex"/>
    <property type="evidence" value="ECO:0007669"/>
    <property type="project" value="UniProtKB-KW"/>
</dbReference>
<evidence type="ECO:0000256" key="5">
    <source>
        <dbReference type="ARBA" id="ARBA00022737"/>
    </source>
</evidence>
<keyword evidence="2" id="KW-0150">Chloroplast</keyword>
<dbReference type="InterPro" id="IPR035920">
    <property type="entry name" value="YhbY-like_sf"/>
</dbReference>
<evidence type="ECO:0000256" key="7">
    <source>
        <dbReference type="ARBA" id="ARBA00022946"/>
    </source>
</evidence>
<dbReference type="OMA" id="MNSGHHN"/>
<feature type="domain" description="CRM" evidence="13">
    <location>
        <begin position="896"/>
        <end position="995"/>
    </location>
</feature>
<name>W1PS98_AMBTC</name>
<keyword evidence="7" id="KW-0809">Transit peptide</keyword>
<keyword evidence="11" id="KW-0175">Coiled coil</keyword>
<dbReference type="SUPFAM" id="SSF75471">
    <property type="entry name" value="YhbY-like"/>
    <property type="match status" value="4"/>
</dbReference>
<evidence type="ECO:0000256" key="4">
    <source>
        <dbReference type="ARBA" id="ARBA00022664"/>
    </source>
</evidence>
<dbReference type="GO" id="GO:0000372">
    <property type="term" value="P:Group I intron splicing"/>
    <property type="evidence" value="ECO:0007669"/>
    <property type="project" value="EnsemblPlants"/>
</dbReference>
<dbReference type="Gene3D" id="3.30.110.60">
    <property type="entry name" value="YhbY-like"/>
    <property type="match status" value="4"/>
</dbReference>
<organism evidence="14 15">
    <name type="scientific">Amborella trichopoda</name>
    <dbReference type="NCBI Taxonomy" id="13333"/>
    <lineage>
        <taxon>Eukaryota</taxon>
        <taxon>Viridiplantae</taxon>
        <taxon>Streptophyta</taxon>
        <taxon>Embryophyta</taxon>
        <taxon>Tracheophyta</taxon>
        <taxon>Spermatophyta</taxon>
        <taxon>Magnoliopsida</taxon>
        <taxon>Amborellales</taxon>
        <taxon>Amborellaceae</taxon>
        <taxon>Amborella</taxon>
    </lineage>
</organism>
<evidence type="ECO:0000313" key="14">
    <source>
        <dbReference type="EMBL" id="ERN10689.1"/>
    </source>
</evidence>
<evidence type="ECO:0000256" key="12">
    <source>
        <dbReference type="SAM" id="MobiDB-lite"/>
    </source>
</evidence>
<evidence type="ECO:0000256" key="11">
    <source>
        <dbReference type="SAM" id="Coils"/>
    </source>
</evidence>
<dbReference type="Gramene" id="ERN10689">
    <property type="protein sequence ID" value="ERN10689"/>
    <property type="gene ID" value="AMTR_s00028p00245370"/>
</dbReference>
<sequence length="1042" mass="115298">MWLAASGPSSLSGDHFSLFFPLSPLYPSPLKNPFSLTLTHPRNPRYCATSASHCSNGTVSKTAIQRIAEKLKSLGYVEELNDSEPQCTGPGSPGEIFIPRLENLAKIRVGSTLDKSWSTPENPVPEPGSGSAISRFHVLRKEAKKNAVKGERGSAPSLAELRIPEAELQRLRSIGICLEKKLIVGKPGVTEGIVNGIHERWRRSELVKIKCQDLSMVNMKRTHEILETKTGGIVICRSGSIIILYRGANYTYPYFVAGEDLSENEDIHEVSFKSSVVYGSGSNEENKTNSLPRVGGISAVEATQITGRSIVLGVGSPNKVRFQLPGERQLDKEADRLLDGLGPRFTDWWGYGPLPVDADLLPATVSGYRKPFRLLPYGVKPKLTDSEMTTLRRLGRPLPCHFALGRNRNLQGLATSIVRLWEKCEIAKIAVKRGVQNTNSELMAEELKRLTGGTLLSRDREFIVFYRGKDFLPPAVSSAIEERRTVDVLRKQLKGNRNLDLSSQASLGYDVRLVKTTSDAELQDLNNQDEEKLSKDQLKPMKVNVAMKRLDWKLSEALEKKQMAERKLAELESKAELSKPDIDKEGITEEERYMLRKVGLRMKAFLLLGRRGVFDGTIENMHLHWKYRELIKIISKDRSIAEVHHAARTLEAESGGILVSVETVNKGHAIIVYRGKNYQRPDNLRPQNLLNKREAMKHSLEAQRREAKDDRVVASPHSTRYLGSSNCELGNTEHTLGSLDYSNHFKDMENGDASQGPLHSSSSDDEDVVTPSNGVRWSTSYADDAQQVVVKRRFPRDFEKSPKDVSSSKTVVSRSCSCVSQDEAEERLELEPDFHTEDIMLHNKPALATTEGEPLLPPMIEPTGLSSKAPLGNTSSSKPLDKRVSSIGVETSFKAQSLSNKERLILRKQALTMKKRPVLAIGRNNIVTGVAEAIKTHFKKNPLAIVNVKGRAKGTSVQEVVFKLEQATGAVLVSQEPNKVILYRGWGLGDQNSGTVSKTSKRSINGGKALGRSGNGFVGVKDASPQLLAAMRLECGLISNEE</sequence>
<dbReference type="Pfam" id="PF01985">
    <property type="entry name" value="CRS1_YhbY"/>
    <property type="match status" value="4"/>
</dbReference>
<dbReference type="SMART" id="SM01103">
    <property type="entry name" value="CRS1_YhbY"/>
    <property type="match status" value="4"/>
</dbReference>
<keyword evidence="3" id="KW-0934">Plastid</keyword>
<reference evidence="15" key="1">
    <citation type="journal article" date="2013" name="Science">
        <title>The Amborella genome and the evolution of flowering plants.</title>
        <authorList>
            <consortium name="Amborella Genome Project"/>
        </authorList>
    </citation>
    <scope>NUCLEOTIDE SEQUENCE [LARGE SCALE GENOMIC DNA]</scope>
</reference>
<keyword evidence="15" id="KW-1185">Reference proteome</keyword>
<dbReference type="PANTHER" id="PTHR31846">
    <property type="entry name" value="CRS1 / YHBY (CRM) DOMAIN-CONTAINING PROTEIN"/>
    <property type="match status" value="1"/>
</dbReference>
<evidence type="ECO:0000256" key="1">
    <source>
        <dbReference type="ARBA" id="ARBA00004229"/>
    </source>
</evidence>
<dbReference type="InterPro" id="IPR045278">
    <property type="entry name" value="CRS1/CFM2/CFM3"/>
</dbReference>
<feature type="region of interest" description="Disordered" evidence="12">
    <location>
        <begin position="741"/>
        <end position="777"/>
    </location>
</feature>
<dbReference type="AlphaFoldDB" id="W1PS98"/>
<keyword evidence="5" id="KW-0677">Repeat</keyword>
<keyword evidence="6 10" id="KW-0694">RNA-binding</keyword>
<feature type="domain" description="CRM" evidence="13">
    <location>
        <begin position="381"/>
        <end position="478"/>
    </location>
</feature>
<keyword evidence="4" id="KW-0507">mRNA processing</keyword>
<protein>
    <recommendedName>
        <fullName evidence="13">CRM domain-containing protein</fullName>
    </recommendedName>
</protein>
<evidence type="ECO:0000313" key="15">
    <source>
        <dbReference type="Proteomes" id="UP000017836"/>
    </source>
</evidence>
<feature type="domain" description="CRM" evidence="13">
    <location>
        <begin position="585"/>
        <end position="685"/>
    </location>
</feature>
<keyword evidence="9" id="KW-0687">Ribonucleoprotein</keyword>
<dbReference type="GO" id="GO:0000373">
    <property type="term" value="P:Group II intron splicing"/>
    <property type="evidence" value="ECO:0007669"/>
    <property type="project" value="EnsemblPlants"/>
</dbReference>
<dbReference type="STRING" id="13333.W1PS98"/>
<dbReference type="FunFam" id="3.30.110.60:FF:000002">
    <property type="entry name" value="CRS2-associated factor 1, chloroplastic"/>
    <property type="match status" value="2"/>
</dbReference>
<evidence type="ECO:0000256" key="2">
    <source>
        <dbReference type="ARBA" id="ARBA00022528"/>
    </source>
</evidence>
<evidence type="ECO:0000256" key="9">
    <source>
        <dbReference type="ARBA" id="ARBA00023274"/>
    </source>
</evidence>
<dbReference type="FunFam" id="3.30.110.60:FF:000003">
    <property type="entry name" value="CRM-domain containing factor CFM3B, chloroplastic"/>
    <property type="match status" value="1"/>
</dbReference>
<dbReference type="PROSITE" id="PS51295">
    <property type="entry name" value="CRM"/>
    <property type="match status" value="4"/>
</dbReference>
<dbReference type="PANTHER" id="PTHR31846:SF20">
    <property type="entry name" value="CRM-DOMAIN CONTAINING FACTOR CFM2, CHLOROPLASTIC"/>
    <property type="match status" value="1"/>
</dbReference>
<dbReference type="GO" id="GO:0009532">
    <property type="term" value="C:plastid stroma"/>
    <property type="evidence" value="ECO:0007669"/>
    <property type="project" value="EnsemblPlants"/>
</dbReference>
<accession>W1PS98</accession>
<dbReference type="eggNOG" id="KOG1990">
    <property type="taxonomic scope" value="Eukaryota"/>
</dbReference>
<evidence type="ECO:0000256" key="6">
    <source>
        <dbReference type="ARBA" id="ARBA00022884"/>
    </source>
</evidence>
<evidence type="ECO:0000256" key="3">
    <source>
        <dbReference type="ARBA" id="ARBA00022640"/>
    </source>
</evidence>
<feature type="domain" description="CRM" evidence="13">
    <location>
        <begin position="161"/>
        <end position="257"/>
    </location>
</feature>
<dbReference type="GO" id="GO:0003729">
    <property type="term" value="F:mRNA binding"/>
    <property type="evidence" value="ECO:0007669"/>
    <property type="project" value="EnsemblPlants"/>
</dbReference>
<dbReference type="HOGENOM" id="CLU_006310_4_0_1"/>
<gene>
    <name evidence="14" type="ORF">AMTR_s00028p00245370</name>
</gene>
<keyword evidence="8" id="KW-0508">mRNA splicing</keyword>
<dbReference type="GO" id="GO:0006397">
    <property type="term" value="P:mRNA processing"/>
    <property type="evidence" value="ECO:0007669"/>
    <property type="project" value="UniProtKB-KW"/>
</dbReference>
<evidence type="ECO:0000256" key="10">
    <source>
        <dbReference type="PROSITE-ProRule" id="PRU00626"/>
    </source>
</evidence>
<proteinExistence type="predicted"/>
<dbReference type="GO" id="GO:0009507">
    <property type="term" value="C:chloroplast"/>
    <property type="evidence" value="ECO:0007669"/>
    <property type="project" value="UniProtKB-SubCell"/>
</dbReference>
<dbReference type="Proteomes" id="UP000017836">
    <property type="component" value="Unassembled WGS sequence"/>
</dbReference>
<dbReference type="EMBL" id="KI392812">
    <property type="protein sequence ID" value="ERN10689.1"/>
    <property type="molecule type" value="Genomic_DNA"/>
</dbReference>
<feature type="coiled-coil region" evidence="11">
    <location>
        <begin position="547"/>
        <end position="574"/>
    </location>
</feature>
<evidence type="ECO:0000259" key="13">
    <source>
        <dbReference type="PROSITE" id="PS51295"/>
    </source>
</evidence>
<evidence type="ECO:0000256" key="8">
    <source>
        <dbReference type="ARBA" id="ARBA00023187"/>
    </source>
</evidence>
<dbReference type="InterPro" id="IPR001890">
    <property type="entry name" value="RNA-binding_CRM"/>
</dbReference>
<comment type="subcellular location">
    <subcellularLocation>
        <location evidence="1">Plastid</location>
        <location evidence="1">Chloroplast</location>
    </subcellularLocation>
</comment>